<name>A0A9D4ZVM8_PEA</name>
<feature type="domain" description="Neurobeachin alpha-solenoid region" evidence="1">
    <location>
        <begin position="1"/>
        <end position="101"/>
    </location>
</feature>
<comment type="caution">
    <text evidence="2">The sequence shown here is derived from an EMBL/GenBank/DDBJ whole genome shotgun (WGS) entry which is preliminary data.</text>
</comment>
<proteinExistence type="predicted"/>
<dbReference type="Gramene" id="Psat07G0117700-T1">
    <property type="protein sequence ID" value="KAI5384065.1"/>
    <property type="gene ID" value="KIW84_071177"/>
</dbReference>
<reference evidence="2 3" key="1">
    <citation type="journal article" date="2022" name="Nat. Genet.">
        <title>Improved pea reference genome and pan-genome highlight genomic features and evolutionary characteristics.</title>
        <authorList>
            <person name="Yang T."/>
            <person name="Liu R."/>
            <person name="Luo Y."/>
            <person name="Hu S."/>
            <person name="Wang D."/>
            <person name="Wang C."/>
            <person name="Pandey M.K."/>
            <person name="Ge S."/>
            <person name="Xu Q."/>
            <person name="Li N."/>
            <person name="Li G."/>
            <person name="Huang Y."/>
            <person name="Saxena R.K."/>
            <person name="Ji Y."/>
            <person name="Li M."/>
            <person name="Yan X."/>
            <person name="He Y."/>
            <person name="Liu Y."/>
            <person name="Wang X."/>
            <person name="Xiang C."/>
            <person name="Varshney R.K."/>
            <person name="Ding H."/>
            <person name="Gao S."/>
            <person name="Zong X."/>
        </authorList>
    </citation>
    <scope>NUCLEOTIDE SEQUENCE [LARGE SCALE GENOMIC DNA]</scope>
    <source>
        <strain evidence="2 3">cv. Zhongwan 6</strain>
    </source>
</reference>
<evidence type="ECO:0000313" key="3">
    <source>
        <dbReference type="Proteomes" id="UP001058974"/>
    </source>
</evidence>
<protein>
    <recommendedName>
        <fullName evidence="1">Neurobeachin alpha-solenoid region domain-containing protein</fullName>
    </recommendedName>
</protein>
<dbReference type="EMBL" id="JAMSHJ010000007">
    <property type="protein sequence ID" value="KAI5384065.1"/>
    <property type="molecule type" value="Genomic_DNA"/>
</dbReference>
<dbReference type="Proteomes" id="UP001058974">
    <property type="component" value="Chromosome 7"/>
</dbReference>
<evidence type="ECO:0000259" key="1">
    <source>
        <dbReference type="Pfam" id="PF20425"/>
    </source>
</evidence>
<keyword evidence="3" id="KW-1185">Reference proteome</keyword>
<organism evidence="2 3">
    <name type="scientific">Pisum sativum</name>
    <name type="common">Garden pea</name>
    <name type="synonym">Lathyrus oleraceus</name>
    <dbReference type="NCBI Taxonomy" id="3888"/>
    <lineage>
        <taxon>Eukaryota</taxon>
        <taxon>Viridiplantae</taxon>
        <taxon>Streptophyta</taxon>
        <taxon>Embryophyta</taxon>
        <taxon>Tracheophyta</taxon>
        <taxon>Spermatophyta</taxon>
        <taxon>Magnoliopsida</taxon>
        <taxon>eudicotyledons</taxon>
        <taxon>Gunneridae</taxon>
        <taxon>Pentapetalae</taxon>
        <taxon>rosids</taxon>
        <taxon>fabids</taxon>
        <taxon>Fabales</taxon>
        <taxon>Fabaceae</taxon>
        <taxon>Papilionoideae</taxon>
        <taxon>50 kb inversion clade</taxon>
        <taxon>NPAAA clade</taxon>
        <taxon>Hologalegina</taxon>
        <taxon>IRL clade</taxon>
        <taxon>Fabeae</taxon>
        <taxon>Lathyrus</taxon>
    </lineage>
</organism>
<evidence type="ECO:0000313" key="2">
    <source>
        <dbReference type="EMBL" id="KAI5384065.1"/>
    </source>
</evidence>
<dbReference type="AlphaFoldDB" id="A0A9D4ZVM8"/>
<accession>A0A9D4ZVM8</accession>
<gene>
    <name evidence="2" type="ORF">KIW84_071177</name>
</gene>
<dbReference type="InterPro" id="IPR046852">
    <property type="entry name" value="Neurobeachin_a-sol"/>
</dbReference>
<dbReference type="Pfam" id="PF20425">
    <property type="entry name" value="Neurobeachin"/>
    <property type="match status" value="1"/>
</dbReference>
<sequence>MFRDGECFLHVVSLLNSDLDKENGERLVLNLLQTLIRLLANNDTSKAAFRALAGKGYQTLQSLLLDFCQWHSSESLLDALLDMLVDGKFDIKISPIIKNENS</sequence>